<name>A0ACB8WL92_9TELE</name>
<dbReference type="EMBL" id="CM041538">
    <property type="protein sequence ID" value="KAI3368233.1"/>
    <property type="molecule type" value="Genomic_DNA"/>
</dbReference>
<reference evidence="1" key="1">
    <citation type="submission" date="2022-04" db="EMBL/GenBank/DDBJ databases">
        <title>Jade perch genome.</title>
        <authorList>
            <person name="Chao B."/>
        </authorList>
    </citation>
    <scope>NUCLEOTIDE SEQUENCE</scope>
    <source>
        <strain evidence="1">CB-2022</strain>
    </source>
</reference>
<keyword evidence="2" id="KW-1185">Reference proteome</keyword>
<comment type="caution">
    <text evidence="1">The sequence shown here is derived from an EMBL/GenBank/DDBJ whole genome shotgun (WGS) entry which is preliminary data.</text>
</comment>
<sequence length="265" mass="29987">MLALSREEHCVRWRGRKAPRLALEVRREFIFLGRPASKNILHSLLSVLPGADQTEPVSGARADCCETDSSPHSAHIYKLGIQVTRSCTGPNKDNIRAGCKKCGYPGHLTFECRNFVRVDPQKDIVLDVSSTSTEESEDEVPAAQRNEKLGRGGQRRGSHDDDGDRKKRRKQKKSKDRMSRKRSASSSSEEDTRKKKKKRSRSYSSSDEEESRKKKKAKSHKKKSKKNKRQHGKHHKKRQKKRKHESSSSSSSSSSSESSDSDSDN</sequence>
<proteinExistence type="predicted"/>
<accession>A0ACB8WL92</accession>
<organism evidence="1 2">
    <name type="scientific">Scortum barcoo</name>
    <name type="common">barcoo grunter</name>
    <dbReference type="NCBI Taxonomy" id="214431"/>
    <lineage>
        <taxon>Eukaryota</taxon>
        <taxon>Metazoa</taxon>
        <taxon>Chordata</taxon>
        <taxon>Craniata</taxon>
        <taxon>Vertebrata</taxon>
        <taxon>Euteleostomi</taxon>
        <taxon>Actinopterygii</taxon>
        <taxon>Neopterygii</taxon>
        <taxon>Teleostei</taxon>
        <taxon>Neoteleostei</taxon>
        <taxon>Acanthomorphata</taxon>
        <taxon>Eupercaria</taxon>
        <taxon>Centrarchiformes</taxon>
        <taxon>Terapontoidei</taxon>
        <taxon>Terapontidae</taxon>
        <taxon>Scortum</taxon>
    </lineage>
</organism>
<evidence type="ECO:0000313" key="2">
    <source>
        <dbReference type="Proteomes" id="UP000831701"/>
    </source>
</evidence>
<gene>
    <name evidence="1" type="ORF">L3Q82_007953</name>
</gene>
<dbReference type="Proteomes" id="UP000831701">
    <property type="component" value="Chromosome 8"/>
</dbReference>
<protein>
    <submittedName>
        <fullName evidence="1">Uncharacterized protein</fullName>
    </submittedName>
</protein>
<evidence type="ECO:0000313" key="1">
    <source>
        <dbReference type="EMBL" id="KAI3368233.1"/>
    </source>
</evidence>